<evidence type="ECO:0000313" key="2">
    <source>
        <dbReference type="Proteomes" id="UP000008281"/>
    </source>
</evidence>
<dbReference type="Proteomes" id="UP000008281">
    <property type="component" value="Unassembled WGS sequence"/>
</dbReference>
<accession>E3N5Y8</accession>
<reference evidence="1" key="1">
    <citation type="submission" date="2007-07" db="EMBL/GenBank/DDBJ databases">
        <title>PCAP assembly of the Caenorhabditis remanei genome.</title>
        <authorList>
            <consortium name="The Caenorhabditis remanei Sequencing Consortium"/>
            <person name="Wilson R.K."/>
        </authorList>
    </citation>
    <scope>NUCLEOTIDE SEQUENCE [LARGE SCALE GENOMIC DNA]</scope>
    <source>
        <strain evidence="1">PB4641</strain>
    </source>
</reference>
<dbReference type="HOGENOM" id="CLU_3108422_0_0_1"/>
<dbReference type="GeneID" id="9808359"/>
<dbReference type="EMBL" id="DS268535">
    <property type="protein sequence ID" value="EFO87416.1"/>
    <property type="molecule type" value="Genomic_DNA"/>
</dbReference>
<proteinExistence type="predicted"/>
<dbReference type="CTD" id="9808359"/>
<dbReference type="AlphaFoldDB" id="E3N5Y8"/>
<dbReference type="InParanoid" id="E3N5Y8"/>
<keyword evidence="2" id="KW-1185">Reference proteome</keyword>
<dbReference type="KEGG" id="crq:GCK72_003624"/>
<evidence type="ECO:0000313" key="1">
    <source>
        <dbReference type="EMBL" id="EFO87416.1"/>
    </source>
</evidence>
<name>E3N5Y8_CAERE</name>
<protein>
    <submittedName>
        <fullName evidence="1">Uncharacterized protein</fullName>
    </submittedName>
</protein>
<sequence length="51" mass="5987">MKQMMLRHLKNEEANTTVNKMAMKRGSNILDGIETIIEKKRLRPVMDKLCK</sequence>
<dbReference type="RefSeq" id="XP_003096179.2">
    <property type="nucleotide sequence ID" value="XM_003096131.2"/>
</dbReference>
<gene>
    <name evidence="1" type="ORF">CRE_30377</name>
</gene>
<organism evidence="2">
    <name type="scientific">Caenorhabditis remanei</name>
    <name type="common">Caenorhabditis vulgaris</name>
    <dbReference type="NCBI Taxonomy" id="31234"/>
    <lineage>
        <taxon>Eukaryota</taxon>
        <taxon>Metazoa</taxon>
        <taxon>Ecdysozoa</taxon>
        <taxon>Nematoda</taxon>
        <taxon>Chromadorea</taxon>
        <taxon>Rhabditida</taxon>
        <taxon>Rhabditina</taxon>
        <taxon>Rhabditomorpha</taxon>
        <taxon>Rhabditoidea</taxon>
        <taxon>Rhabditidae</taxon>
        <taxon>Peloderinae</taxon>
        <taxon>Caenorhabditis</taxon>
    </lineage>
</organism>